<dbReference type="GeneTree" id="ENSGT00940000153181"/>
<evidence type="ECO:0000313" key="6">
    <source>
        <dbReference type="RGD" id="1562641"/>
    </source>
</evidence>
<evidence type="ECO:0000256" key="1">
    <source>
        <dbReference type="PROSITE-ProRule" id="PRU00135"/>
    </source>
</evidence>
<evidence type="ECO:0000313" key="5">
    <source>
        <dbReference type="Proteomes" id="UP000002494"/>
    </source>
</evidence>
<evidence type="ECO:0000259" key="3">
    <source>
        <dbReference type="PROSITE" id="PS50212"/>
    </source>
</evidence>
<gene>
    <name evidence="6" type="primary">4930474N05Rikl2</name>
    <name evidence="4" type="synonym">LOC100911649</name>
    <name evidence="6" type="synonym">RGD1562641</name>
</gene>
<dbReference type="VEuPathDB" id="HostDB:ENSRNOG00000051457"/>
<protein>
    <submittedName>
        <fullName evidence="4">Ral guanine nucleotide dissociation stimulator-like</fullName>
    </submittedName>
</protein>
<dbReference type="RefSeq" id="XP_038950933.1">
    <property type="nucleotide sequence ID" value="XM_039095005.2"/>
</dbReference>
<feature type="compositionally biased region" description="Polar residues" evidence="2">
    <location>
        <begin position="45"/>
        <end position="66"/>
    </location>
</feature>
<dbReference type="STRING" id="10116.ENSRNOP00000074828"/>
<keyword evidence="5" id="KW-1185">Reference proteome</keyword>
<dbReference type="PANTHER" id="PTHR46793:SF1">
    <property type="entry name" value="1700018F24RIK PROTEIN-RELATED"/>
    <property type="match status" value="1"/>
</dbReference>
<feature type="region of interest" description="Disordered" evidence="2">
    <location>
        <begin position="1"/>
        <end position="21"/>
    </location>
</feature>
<dbReference type="Proteomes" id="UP000002494">
    <property type="component" value="Chromosome 16"/>
</dbReference>
<dbReference type="AlphaFoldDB" id="A0A0G2K922"/>
<reference evidence="4" key="3">
    <citation type="submission" date="2025-09" db="UniProtKB">
        <authorList>
            <consortium name="Ensembl"/>
        </authorList>
    </citation>
    <scope>IDENTIFICATION</scope>
    <source>
        <strain evidence="4">Brown Norway</strain>
    </source>
</reference>
<feature type="domain" description="N-terminal Ras-GEF" evidence="3">
    <location>
        <begin position="74"/>
        <end position="195"/>
    </location>
</feature>
<keyword evidence="1" id="KW-0344">Guanine-nucleotide releasing factor</keyword>
<dbReference type="KEGG" id="rno:290589"/>
<sequence>MFSFHLRTTRGSGLKKDNREAHEGVWRHRVRSCLQRLWPFSQRGKNLTKASQGQDLIEQGKNSSDTQDMRKPCRHSDISSGTVVKLVNNLVPSLQKGDPSFVPAFLSTYRRCATTLQVLDLLFLRYSHFTADSEEDEQVKNTLCSFLETWMDKNPEDFCDLSDLLPLKYLKAYLSVYMPHCDLSVRVKKLLTQLEEEHAKDSQVKDEDDSDLGTHISSDPEILWV</sequence>
<dbReference type="CTD" id="290589"/>
<dbReference type="PROSITE" id="PS50212">
    <property type="entry name" value="RASGEF_NTER"/>
    <property type="match status" value="1"/>
</dbReference>
<proteinExistence type="predicted"/>
<reference evidence="4" key="2">
    <citation type="submission" date="2025-08" db="UniProtKB">
        <authorList>
            <consortium name="Ensembl"/>
        </authorList>
    </citation>
    <scope>IDENTIFICATION</scope>
    <source>
        <strain evidence="4">Brown Norway</strain>
    </source>
</reference>
<accession>A0A0G2K922</accession>
<dbReference type="GO" id="GO:0005085">
    <property type="term" value="F:guanyl-nucleotide exchange factor activity"/>
    <property type="evidence" value="ECO:0007669"/>
    <property type="project" value="UniProtKB-KW"/>
</dbReference>
<dbReference type="FunCoup" id="A0A0G2K922">
    <property type="interactions" value="6"/>
</dbReference>
<dbReference type="SUPFAM" id="SSF48366">
    <property type="entry name" value="Ras GEF"/>
    <property type="match status" value="1"/>
</dbReference>
<dbReference type="OrthoDB" id="9617030at2759"/>
<organism evidence="4 5">
    <name type="scientific">Rattus norvegicus</name>
    <name type="common">Rat</name>
    <dbReference type="NCBI Taxonomy" id="10116"/>
    <lineage>
        <taxon>Eukaryota</taxon>
        <taxon>Metazoa</taxon>
        <taxon>Chordata</taxon>
        <taxon>Craniata</taxon>
        <taxon>Vertebrata</taxon>
        <taxon>Euteleostomi</taxon>
        <taxon>Mammalia</taxon>
        <taxon>Eutheria</taxon>
        <taxon>Euarchontoglires</taxon>
        <taxon>Glires</taxon>
        <taxon>Rodentia</taxon>
        <taxon>Myomorpha</taxon>
        <taxon>Muroidea</taxon>
        <taxon>Muridae</taxon>
        <taxon>Murinae</taxon>
        <taxon>Rattus</taxon>
    </lineage>
</organism>
<reference evidence="4" key="1">
    <citation type="submission" date="2024-01" db="EMBL/GenBank/DDBJ databases">
        <title>GRCr8: a new rat reference genome assembly contstructed from accurate long reads and long range scaffolding.</title>
        <authorList>
            <person name="Doris P.A."/>
            <person name="Kalbfleisch T."/>
            <person name="Li K."/>
            <person name="Howe K."/>
            <person name="Wood J."/>
        </authorList>
    </citation>
    <scope>NUCLEOTIDE SEQUENCE [LARGE SCALE GENOMIC DNA]</scope>
    <source>
        <strain evidence="4">Brown Norway</strain>
    </source>
</reference>
<dbReference type="eggNOG" id="KOG3629">
    <property type="taxonomic scope" value="Eukaryota"/>
</dbReference>
<dbReference type="InParanoid" id="A0A0G2K922"/>
<dbReference type="Ensembl" id="ENSRNOT00000077513.3">
    <property type="protein sequence ID" value="ENSRNOP00000074828.2"/>
    <property type="gene ID" value="ENSRNOG00000051457.3"/>
</dbReference>
<dbReference type="GeneID" id="290589"/>
<dbReference type="OMA" id="WNSARTH"/>
<dbReference type="Gene3D" id="1.20.870.10">
    <property type="entry name" value="Son of sevenless (SoS) protein Chain: S domain 1"/>
    <property type="match status" value="1"/>
</dbReference>
<feature type="region of interest" description="Disordered" evidence="2">
    <location>
        <begin position="45"/>
        <end position="75"/>
    </location>
</feature>
<evidence type="ECO:0000256" key="2">
    <source>
        <dbReference type="SAM" id="MobiDB-lite"/>
    </source>
</evidence>
<dbReference type="Pfam" id="PF00618">
    <property type="entry name" value="RasGEF_N"/>
    <property type="match status" value="1"/>
</dbReference>
<feature type="region of interest" description="Disordered" evidence="2">
    <location>
        <begin position="198"/>
        <end position="219"/>
    </location>
</feature>
<dbReference type="Bgee" id="ENSRNOG00000051457">
    <property type="expression patterns" value="Expressed in testis"/>
</dbReference>
<dbReference type="PANTHER" id="PTHR46793">
    <property type="entry name" value="1700018F24RIK PROTEIN-RELATED-RELATED"/>
    <property type="match status" value="1"/>
</dbReference>
<dbReference type="SMART" id="SM00229">
    <property type="entry name" value="RasGEFN"/>
    <property type="match status" value="1"/>
</dbReference>
<dbReference type="InterPro" id="IPR023578">
    <property type="entry name" value="Ras_GEF_dom_sf"/>
</dbReference>
<dbReference type="CDD" id="cd06224">
    <property type="entry name" value="REM"/>
    <property type="match status" value="1"/>
</dbReference>
<dbReference type="InterPro" id="IPR000651">
    <property type="entry name" value="Ras-like_Gua-exchang_fac_N"/>
</dbReference>
<evidence type="ECO:0000313" key="4">
    <source>
        <dbReference type="Ensembl" id="ENSRNOP00000074828.2"/>
    </source>
</evidence>
<dbReference type="RGD" id="1562641">
    <property type="gene designation" value="4930474N05Rikl2"/>
</dbReference>
<dbReference type="AGR" id="RGD:1562641"/>
<dbReference type="PaxDb" id="10116-ENSRNOP00000029548"/>
<dbReference type="RGD" id="6491640">
    <property type="gene designation" value="LOC100911649"/>
</dbReference>
<name>A0A0G2K922_RAT</name>